<dbReference type="InterPro" id="IPR010905">
    <property type="entry name" value="Glyco_hydro_88"/>
</dbReference>
<protein>
    <submittedName>
        <fullName evidence="2">Glycosyl hydrolase family 88</fullName>
    </submittedName>
</protein>
<accession>A0A135ZZ34</accession>
<gene>
    <name evidence="2" type="ORF">AX660_17855</name>
</gene>
<dbReference type="OrthoDB" id="9812931at2"/>
<dbReference type="GO" id="GO:0016787">
    <property type="term" value="F:hydrolase activity"/>
    <property type="evidence" value="ECO:0007669"/>
    <property type="project" value="UniProtKB-KW"/>
</dbReference>
<keyword evidence="3" id="KW-1185">Reference proteome</keyword>
<proteinExistence type="predicted"/>
<dbReference type="InterPro" id="IPR012341">
    <property type="entry name" value="6hp_glycosidase-like_sf"/>
</dbReference>
<reference evidence="3" key="1">
    <citation type="submission" date="2016-02" db="EMBL/GenBank/DDBJ databases">
        <authorList>
            <person name="Schultz-Johansen M."/>
            <person name="Glaring M.A."/>
            <person name="Bech P.K."/>
            <person name="Stougaard P."/>
        </authorList>
    </citation>
    <scope>NUCLEOTIDE SEQUENCE [LARGE SCALE GENOMIC DNA]</scope>
    <source>
        <strain evidence="3">S66</strain>
    </source>
</reference>
<dbReference type="PANTHER" id="PTHR33886:SF8">
    <property type="entry name" value="UNSATURATED RHAMNOGALACTURONAN HYDROLASE (EUROFUNG)"/>
    <property type="match status" value="1"/>
</dbReference>
<dbReference type="AlphaFoldDB" id="A0A135ZZ34"/>
<dbReference type="SUPFAM" id="SSF48208">
    <property type="entry name" value="Six-hairpin glycosidases"/>
    <property type="match status" value="1"/>
</dbReference>
<dbReference type="GO" id="GO:0005975">
    <property type="term" value="P:carbohydrate metabolic process"/>
    <property type="evidence" value="ECO:0007669"/>
    <property type="project" value="InterPro"/>
</dbReference>
<sequence length="368" mass="42061">MPAIAHDIAYSTIRTSIDKLINNLVNITDDSGEFLLKLDDGRIIDTKGWNDWEWTHGIGLYGLMKYWDITGDDSAKVIIEDWFKNRFAAGTPTKNVNTMSPFLTLAYMQERSGNRSYLPYLDVWAEWIMDGIPRTEENGIQHIVFNSVNYQQMWDDTLMMSVLPLAKIGLLLDRPHYVEEAKRQFMLHIKYLADRKTGLWFHGWTFDGRHNFADALWARGNCWVTIAIPEFIELLDLPADDGLRMFLLETLEAQVKALVKTQHKDGLWHTLLDDPDSYLEASAAAGFAYGILKAVRKGYLDSKYEDCAIKAIKAVLANVDDSGELQQVSFGTPVFDDLQGYRDIPLTSMPYGQSMAILAFVEFMNRYI</sequence>
<evidence type="ECO:0000313" key="2">
    <source>
        <dbReference type="EMBL" id="KXI28243.1"/>
    </source>
</evidence>
<dbReference type="PANTHER" id="PTHR33886">
    <property type="entry name" value="UNSATURATED RHAMNOGALACTURONAN HYDROLASE (EUROFUNG)"/>
    <property type="match status" value="1"/>
</dbReference>
<dbReference type="Pfam" id="PF07470">
    <property type="entry name" value="Glyco_hydro_88"/>
    <property type="match status" value="1"/>
</dbReference>
<comment type="caution">
    <text evidence="2">The sequence shown here is derived from an EMBL/GenBank/DDBJ whole genome shotgun (WGS) entry which is preliminary data.</text>
</comment>
<keyword evidence="1 2" id="KW-0378">Hydrolase</keyword>
<dbReference type="InterPro" id="IPR052043">
    <property type="entry name" value="PolySaccharide_Degr_Enz"/>
</dbReference>
<dbReference type="STRING" id="1799789.AX660_17855"/>
<evidence type="ECO:0000256" key="1">
    <source>
        <dbReference type="ARBA" id="ARBA00022801"/>
    </source>
</evidence>
<name>A0A135ZZ34_9ALTE</name>
<dbReference type="RefSeq" id="WP_068378350.1">
    <property type="nucleotide sequence ID" value="NZ_LSNE01000007.1"/>
</dbReference>
<evidence type="ECO:0000313" key="3">
    <source>
        <dbReference type="Proteomes" id="UP000070299"/>
    </source>
</evidence>
<organism evidence="2 3">
    <name type="scientific">Paraglaciecola hydrolytica</name>
    <dbReference type="NCBI Taxonomy" id="1799789"/>
    <lineage>
        <taxon>Bacteria</taxon>
        <taxon>Pseudomonadati</taxon>
        <taxon>Pseudomonadota</taxon>
        <taxon>Gammaproteobacteria</taxon>
        <taxon>Alteromonadales</taxon>
        <taxon>Alteromonadaceae</taxon>
        <taxon>Paraglaciecola</taxon>
    </lineage>
</organism>
<dbReference type="Proteomes" id="UP000070299">
    <property type="component" value="Unassembled WGS sequence"/>
</dbReference>
<dbReference type="Gene3D" id="1.50.10.10">
    <property type="match status" value="1"/>
</dbReference>
<dbReference type="EMBL" id="LSNE01000007">
    <property type="protein sequence ID" value="KXI28243.1"/>
    <property type="molecule type" value="Genomic_DNA"/>
</dbReference>
<dbReference type="InterPro" id="IPR008928">
    <property type="entry name" value="6-hairpin_glycosidase_sf"/>
</dbReference>